<dbReference type="InterPro" id="IPR010917">
    <property type="entry name" value="TonB_rcpt_CS"/>
</dbReference>
<keyword evidence="3 12" id="KW-1134">Transmembrane beta strand</keyword>
<keyword evidence="4" id="KW-0410">Iron transport</keyword>
<evidence type="ECO:0000256" key="9">
    <source>
        <dbReference type="ARBA" id="ARBA00023077"/>
    </source>
</evidence>
<evidence type="ECO:0000313" key="19">
    <source>
        <dbReference type="Proteomes" id="UP000825886"/>
    </source>
</evidence>
<evidence type="ECO:0000256" key="12">
    <source>
        <dbReference type="PROSITE-ProRule" id="PRU01360"/>
    </source>
</evidence>
<keyword evidence="8" id="KW-0406">Ion transport</keyword>
<dbReference type="InterPro" id="IPR037066">
    <property type="entry name" value="Plug_dom_sf"/>
</dbReference>
<keyword evidence="2 12" id="KW-0813">Transport</keyword>
<dbReference type="Gene3D" id="2.170.130.10">
    <property type="entry name" value="TonB-dependent receptor, plug domain"/>
    <property type="match status" value="1"/>
</dbReference>
<evidence type="ECO:0000256" key="15">
    <source>
        <dbReference type="SAM" id="SignalP"/>
    </source>
</evidence>
<feature type="signal peptide" evidence="15">
    <location>
        <begin position="1"/>
        <end position="24"/>
    </location>
</feature>
<dbReference type="Pfam" id="PF00593">
    <property type="entry name" value="TonB_dep_Rec_b-barrel"/>
    <property type="match status" value="1"/>
</dbReference>
<keyword evidence="9 14" id="KW-0798">TonB box</keyword>
<sequence length="747" mass="83233">MKLLSVSRISLSVAAALWSGTVLANDATDIGAIQVKGAPLGGGMMIQEESAKSRSTVTKEAMDKMSATGNAIDKLKYTAGLNVSSNDSTGLSGIDYTMRGMSNDQIGLSVDGIPMNDSGSYSVYANQLGDAANLEQIFVTQGSSEMNGPHIGSSGGNIGMVTKRPAKEFGGFIEQTFGSNNLSKSLIRLETGLHDGFSSWLSYSYTDADKWRGKGATRSNKLEWNGLYEDDNGNSSNLLVKYNKQDMNNYNTLSKSTFLNQGRYVDYPTTPEYNSRGQLSRYYKINRNPFESLNLTFTQKLQLRDNLSLTLQPYYYWGNGGSFSGQSAYTLSSTTNDKSGSYDLSNLSSNTYYRPSWTETWRPGITNTLKWDLNDQHSLDIGYWFERARQRQTQPYIGIQADGNPIDLSGKPNGSHLVKDANGKVIQGRNQFTVTPVHKFWLQDTWFVSPDWTLNGGLAWQHVKRDGHDLGSLSSVEEKKARTYREFLPSFSATYKVNPENQVFYSLTRNMRTPPNYVLYNLGDSINTKPELSWNHELGWHFQGQDVMLSTSLFYIAFTDRQISSRNVDGEYEMINAGKVENKGIETELSGKLPHNFNYFASYTYTDSKQRDDISTNGSTLPMTGKRSANTPKNMLNLGVGYDDSRYYAGVNGRYTGAFYGDMTNDEKIGGRTVVDLNAGIHLPVDKKIIKSATLRFNVNNVFYKEYLDSARTVVFNAAAHNGVRASTPYYNVGEERTFSVSLDATF</sequence>
<dbReference type="Proteomes" id="UP000825886">
    <property type="component" value="Chromosome"/>
</dbReference>
<evidence type="ECO:0000259" key="16">
    <source>
        <dbReference type="Pfam" id="PF00593"/>
    </source>
</evidence>
<gene>
    <name evidence="18" type="ORF">K6K13_21025</name>
</gene>
<evidence type="ECO:0000256" key="10">
    <source>
        <dbReference type="ARBA" id="ARBA00023136"/>
    </source>
</evidence>
<keyword evidence="19" id="KW-1185">Reference proteome</keyword>
<dbReference type="InterPro" id="IPR036942">
    <property type="entry name" value="Beta-barrel_TonB_sf"/>
</dbReference>
<evidence type="ECO:0000256" key="7">
    <source>
        <dbReference type="ARBA" id="ARBA00023004"/>
    </source>
</evidence>
<keyword evidence="6 15" id="KW-0732">Signal</keyword>
<name>A0ABX9AKR0_9ENTR</name>
<dbReference type="Gene3D" id="2.40.170.20">
    <property type="entry name" value="TonB-dependent receptor, beta-barrel domain"/>
    <property type="match status" value="1"/>
</dbReference>
<keyword evidence="7" id="KW-0408">Iron</keyword>
<reference evidence="18 19" key="1">
    <citation type="submission" date="2021-08" db="EMBL/GenBank/DDBJ databases">
        <title>Culture and genomic analysis of Symbiopectobacterium purcellii sp. nov. gen. nov., isolated from the leafhopper Empoasca decipiens.</title>
        <authorList>
            <person name="Nadal-Jimenez P."/>
            <person name="Siozios S."/>
            <person name="Halliday N."/>
            <person name="Camara M."/>
            <person name="Hurst G.D.D."/>
        </authorList>
    </citation>
    <scope>NUCLEOTIDE SEQUENCE [LARGE SCALE GENOMIC DNA]</scope>
    <source>
        <strain evidence="18 19">SyEd1</strain>
    </source>
</reference>
<organism evidence="18 19">
    <name type="scientific">Symbiopectobacterium purcellii</name>
    <dbReference type="NCBI Taxonomy" id="2871826"/>
    <lineage>
        <taxon>Bacteria</taxon>
        <taxon>Pseudomonadati</taxon>
        <taxon>Pseudomonadota</taxon>
        <taxon>Gammaproteobacteria</taxon>
        <taxon>Enterobacterales</taxon>
        <taxon>Enterobacteriaceae</taxon>
    </lineage>
</organism>
<dbReference type="InterPro" id="IPR000531">
    <property type="entry name" value="Beta-barrel_TonB"/>
</dbReference>
<evidence type="ECO:0000313" key="18">
    <source>
        <dbReference type="EMBL" id="QZN95607.1"/>
    </source>
</evidence>
<dbReference type="CDD" id="cd01347">
    <property type="entry name" value="ligand_gated_channel"/>
    <property type="match status" value="1"/>
</dbReference>
<dbReference type="InterPro" id="IPR012910">
    <property type="entry name" value="Plug_dom"/>
</dbReference>
<dbReference type="EMBL" id="CP081864">
    <property type="protein sequence ID" value="QZN95607.1"/>
    <property type="molecule type" value="Genomic_DNA"/>
</dbReference>
<evidence type="ECO:0000256" key="11">
    <source>
        <dbReference type="ARBA" id="ARBA00023237"/>
    </source>
</evidence>
<proteinExistence type="inferred from homology"/>
<evidence type="ECO:0000256" key="5">
    <source>
        <dbReference type="ARBA" id="ARBA00022692"/>
    </source>
</evidence>
<dbReference type="SUPFAM" id="SSF56935">
    <property type="entry name" value="Porins"/>
    <property type="match status" value="1"/>
</dbReference>
<keyword evidence="18" id="KW-0675">Receptor</keyword>
<feature type="chain" id="PRO_5046091865" evidence="15">
    <location>
        <begin position="25"/>
        <end position="747"/>
    </location>
</feature>
<evidence type="ECO:0000256" key="4">
    <source>
        <dbReference type="ARBA" id="ARBA00022496"/>
    </source>
</evidence>
<evidence type="ECO:0000256" key="14">
    <source>
        <dbReference type="RuleBase" id="RU003357"/>
    </source>
</evidence>
<dbReference type="InterPro" id="IPR039426">
    <property type="entry name" value="TonB-dep_rcpt-like"/>
</dbReference>
<dbReference type="PROSITE" id="PS52016">
    <property type="entry name" value="TONB_DEPENDENT_REC_3"/>
    <property type="match status" value="1"/>
</dbReference>
<evidence type="ECO:0000256" key="6">
    <source>
        <dbReference type="ARBA" id="ARBA00022729"/>
    </source>
</evidence>
<feature type="domain" description="TonB-dependent receptor-like beta-barrel" evidence="16">
    <location>
        <begin position="248"/>
        <end position="702"/>
    </location>
</feature>
<comment type="similarity">
    <text evidence="12 14">Belongs to the TonB-dependent receptor family.</text>
</comment>
<dbReference type="Pfam" id="PF07715">
    <property type="entry name" value="Plug"/>
    <property type="match status" value="1"/>
</dbReference>
<dbReference type="PANTHER" id="PTHR32552">
    <property type="entry name" value="FERRICHROME IRON RECEPTOR-RELATED"/>
    <property type="match status" value="1"/>
</dbReference>
<dbReference type="PROSITE" id="PS01156">
    <property type="entry name" value="TONB_DEPENDENT_REC_2"/>
    <property type="match status" value="1"/>
</dbReference>
<keyword evidence="5 12" id="KW-0812">Transmembrane</keyword>
<feature type="short sequence motif" description="TonB C-terminal box" evidence="13">
    <location>
        <begin position="730"/>
        <end position="747"/>
    </location>
</feature>
<dbReference type="PANTHER" id="PTHR32552:SF89">
    <property type="entry name" value="CATECHOLATE SIDEROPHORE RECEPTOR FIU"/>
    <property type="match status" value="1"/>
</dbReference>
<evidence type="ECO:0000256" key="8">
    <source>
        <dbReference type="ARBA" id="ARBA00023065"/>
    </source>
</evidence>
<accession>A0ABX9AKR0</accession>
<keyword evidence="10 12" id="KW-0472">Membrane</keyword>
<evidence type="ECO:0000256" key="13">
    <source>
        <dbReference type="PROSITE-ProRule" id="PRU10144"/>
    </source>
</evidence>
<comment type="subcellular location">
    <subcellularLocation>
        <location evidence="1 12">Cell outer membrane</location>
        <topology evidence="1 12">Multi-pass membrane protein</topology>
    </subcellularLocation>
</comment>
<evidence type="ECO:0000256" key="3">
    <source>
        <dbReference type="ARBA" id="ARBA00022452"/>
    </source>
</evidence>
<dbReference type="RefSeq" id="WP_222158698.1">
    <property type="nucleotide sequence ID" value="NZ_CP081864.1"/>
</dbReference>
<evidence type="ECO:0000256" key="1">
    <source>
        <dbReference type="ARBA" id="ARBA00004571"/>
    </source>
</evidence>
<evidence type="ECO:0000259" key="17">
    <source>
        <dbReference type="Pfam" id="PF07715"/>
    </source>
</evidence>
<evidence type="ECO:0000256" key="2">
    <source>
        <dbReference type="ARBA" id="ARBA00022448"/>
    </source>
</evidence>
<protein>
    <submittedName>
        <fullName evidence="18">TonB-dependent receptor</fullName>
    </submittedName>
</protein>
<feature type="domain" description="TonB-dependent receptor plug" evidence="17">
    <location>
        <begin position="48"/>
        <end position="145"/>
    </location>
</feature>
<keyword evidence="11 12" id="KW-0998">Cell outer membrane</keyword>